<keyword evidence="3" id="KW-1185">Reference proteome</keyword>
<dbReference type="SMR" id="A0A1I7RPJ7"/>
<evidence type="ECO:0000313" key="3">
    <source>
        <dbReference type="Proteomes" id="UP000659654"/>
    </source>
</evidence>
<evidence type="ECO:0000313" key="1">
    <source>
        <dbReference type="EMBL" id="CAD5214967.1"/>
    </source>
</evidence>
<dbReference type="EMBL" id="CAJFDI010000002">
    <property type="protein sequence ID" value="CAD5214967.1"/>
    <property type="molecule type" value="Genomic_DNA"/>
</dbReference>
<evidence type="ECO:0000313" key="4">
    <source>
        <dbReference type="WBParaSite" id="BXY_0263800.1"/>
    </source>
</evidence>
<dbReference type="OrthoDB" id="10401640at2759"/>
<reference evidence="1" key="2">
    <citation type="submission" date="2020-09" db="EMBL/GenBank/DDBJ databases">
        <authorList>
            <person name="Kikuchi T."/>
        </authorList>
    </citation>
    <scope>NUCLEOTIDE SEQUENCE</scope>
    <source>
        <strain evidence="1">Ka4C1</strain>
    </source>
</reference>
<proteinExistence type="predicted"/>
<gene>
    <name evidence="1" type="ORF">BXYJ_LOCUS3794</name>
</gene>
<protein>
    <submittedName>
        <fullName evidence="1">(pine wood nematode) hypothetical protein</fullName>
    </submittedName>
</protein>
<reference evidence="4" key="1">
    <citation type="submission" date="2016-11" db="UniProtKB">
        <authorList>
            <consortium name="WormBaseParasite"/>
        </authorList>
    </citation>
    <scope>IDENTIFICATION</scope>
</reference>
<dbReference type="Proteomes" id="UP000095284">
    <property type="component" value="Unplaced"/>
</dbReference>
<organism evidence="2 4">
    <name type="scientific">Bursaphelenchus xylophilus</name>
    <name type="common">Pinewood nematode worm</name>
    <name type="synonym">Aphelenchoides xylophilus</name>
    <dbReference type="NCBI Taxonomy" id="6326"/>
    <lineage>
        <taxon>Eukaryota</taxon>
        <taxon>Metazoa</taxon>
        <taxon>Ecdysozoa</taxon>
        <taxon>Nematoda</taxon>
        <taxon>Chromadorea</taxon>
        <taxon>Rhabditida</taxon>
        <taxon>Tylenchina</taxon>
        <taxon>Tylenchomorpha</taxon>
        <taxon>Aphelenchoidea</taxon>
        <taxon>Aphelenchoididae</taxon>
        <taxon>Bursaphelenchus</taxon>
    </lineage>
</organism>
<dbReference type="EMBL" id="CAJFCV020000002">
    <property type="protein sequence ID" value="CAG9096134.1"/>
    <property type="molecule type" value="Genomic_DNA"/>
</dbReference>
<dbReference type="AlphaFoldDB" id="A0A1I7RPJ7"/>
<dbReference type="Proteomes" id="UP000659654">
    <property type="component" value="Unassembled WGS sequence"/>
</dbReference>
<accession>A0A1I7RPJ7</accession>
<dbReference type="WBParaSite" id="BXY_0263800.1">
    <property type="protein sequence ID" value="BXY_0263800.1"/>
    <property type="gene ID" value="BXY_0263800"/>
</dbReference>
<name>A0A1I7RPJ7_BURXY</name>
<sequence>MMLPTECCPYGSHLVPAATMQLHVAQCRKNFLERNPNAEFIHCAYNPSHMFPSCEKDFHYAYCTTKAVISKDEEDNEKAPTLIDL</sequence>
<dbReference type="Proteomes" id="UP000582659">
    <property type="component" value="Unassembled WGS sequence"/>
</dbReference>
<evidence type="ECO:0000313" key="2">
    <source>
        <dbReference type="Proteomes" id="UP000095284"/>
    </source>
</evidence>